<keyword evidence="3" id="KW-0175">Coiled coil</keyword>
<dbReference type="OrthoDB" id="4500247at2"/>
<keyword evidence="6" id="KW-1185">Reference proteome</keyword>
<dbReference type="GO" id="GO:0000150">
    <property type="term" value="F:DNA strand exchange activity"/>
    <property type="evidence" value="ECO:0007669"/>
    <property type="project" value="InterPro"/>
</dbReference>
<comment type="caution">
    <text evidence="5">The sequence shown here is derived from an EMBL/GenBank/DDBJ whole genome shotgun (WGS) entry which is preliminary data.</text>
</comment>
<dbReference type="Gene3D" id="3.90.1750.20">
    <property type="entry name" value="Putative Large Serine Recombinase, Chain B, Domain 2"/>
    <property type="match status" value="1"/>
</dbReference>
<feature type="coiled-coil region" evidence="3">
    <location>
        <begin position="381"/>
        <end position="424"/>
    </location>
</feature>
<keyword evidence="2" id="KW-0233">DNA recombination</keyword>
<evidence type="ECO:0000256" key="1">
    <source>
        <dbReference type="ARBA" id="ARBA00023125"/>
    </source>
</evidence>
<accession>A0A4S8MZX4</accession>
<evidence type="ECO:0000313" key="5">
    <source>
        <dbReference type="EMBL" id="THV09050.1"/>
    </source>
</evidence>
<keyword evidence="1" id="KW-0238">DNA-binding</keyword>
<dbReference type="PROSITE" id="PS51736">
    <property type="entry name" value="RECOMBINASES_3"/>
    <property type="match status" value="1"/>
</dbReference>
<organism evidence="5 6">
    <name type="scientific">Nocardioides caeni</name>
    <dbReference type="NCBI Taxonomy" id="574700"/>
    <lineage>
        <taxon>Bacteria</taxon>
        <taxon>Bacillati</taxon>
        <taxon>Actinomycetota</taxon>
        <taxon>Actinomycetes</taxon>
        <taxon>Propionibacteriales</taxon>
        <taxon>Nocardioidaceae</taxon>
        <taxon>Nocardioides</taxon>
    </lineage>
</organism>
<evidence type="ECO:0000256" key="2">
    <source>
        <dbReference type="ARBA" id="ARBA00023172"/>
    </source>
</evidence>
<protein>
    <submittedName>
        <fullName evidence="5">Recombinase family protein</fullName>
    </submittedName>
</protein>
<feature type="coiled-coil region" evidence="3">
    <location>
        <begin position="129"/>
        <end position="156"/>
    </location>
</feature>
<dbReference type="EMBL" id="STGW01000018">
    <property type="protein sequence ID" value="THV09050.1"/>
    <property type="molecule type" value="Genomic_DNA"/>
</dbReference>
<feature type="domain" description="Resolvase/invertase-type recombinase catalytic" evidence="4">
    <location>
        <begin position="8"/>
        <end position="154"/>
    </location>
</feature>
<dbReference type="Pfam" id="PF07508">
    <property type="entry name" value="Recombinase"/>
    <property type="match status" value="1"/>
</dbReference>
<evidence type="ECO:0000259" key="4">
    <source>
        <dbReference type="PROSITE" id="PS51736"/>
    </source>
</evidence>
<dbReference type="InterPro" id="IPR011109">
    <property type="entry name" value="DNA_bind_recombinase_dom"/>
</dbReference>
<evidence type="ECO:0000313" key="6">
    <source>
        <dbReference type="Proteomes" id="UP000307087"/>
    </source>
</evidence>
<dbReference type="InterPro" id="IPR036162">
    <property type="entry name" value="Resolvase-like_N_sf"/>
</dbReference>
<dbReference type="InterPro" id="IPR050639">
    <property type="entry name" value="SSR_resolvase"/>
</dbReference>
<dbReference type="RefSeq" id="WP_136564261.1">
    <property type="nucleotide sequence ID" value="NZ_STGW01000018.1"/>
</dbReference>
<gene>
    <name evidence="5" type="ORF">E9934_17855</name>
</gene>
<dbReference type="PANTHER" id="PTHR30461">
    <property type="entry name" value="DNA-INVERTASE FROM LAMBDOID PROPHAGE"/>
    <property type="match status" value="1"/>
</dbReference>
<sequence length="499" mass="56967">MGNTKPLRAALYLRRSVASTDESVSLNFQEEEARAYAERRGWTVVEVFTDDGVSASEKKPEDRKGWRALMASDGWDVVVAWKLDRVLRSMHDLWLVHGWLKEHGKSIATVEGDIDMTTSDGQVMATIWAAQAQREAEKISERVSAARRKLMAERRQPGGAVAYGWRNVDNPDGPGKVLRQDPNRIEWVKGMVERCQRGDTLYSIKRWLDEAGAPLPTSGQRNRTGTGWRYITVESLLRNPILAGAVVYNPGNKTKERGKALLLGENGLPYINEAAAIMPLSEWRAMVEKLDSRDSPQSRPRSAKTRTSGLLSGFMFCREHDELVKMTRGTSQGRPSYQCRQCFQTISNFEAELVEHFLEMKGDWPRWSKVEERQENGAAALADIEHRLGELDELIREASDRHERQRLRDEQDNLFDLRDEKRQEPGRMVEVWNPSDHYFSELWAMAGDDVVEQRAILKDALQHVLVSRPASRGRRRPGDALKRLECVWLRPDEVGPRPL</sequence>
<dbReference type="InterPro" id="IPR006119">
    <property type="entry name" value="Resolv_N"/>
</dbReference>
<dbReference type="AlphaFoldDB" id="A0A4S8MZX4"/>
<name>A0A4S8MZX4_9ACTN</name>
<dbReference type="PANTHER" id="PTHR30461:SF2">
    <property type="entry name" value="SERINE RECOMBINASE PINE-RELATED"/>
    <property type="match status" value="1"/>
</dbReference>
<evidence type="ECO:0000256" key="3">
    <source>
        <dbReference type="SAM" id="Coils"/>
    </source>
</evidence>
<dbReference type="CDD" id="cd00338">
    <property type="entry name" value="Ser_Recombinase"/>
    <property type="match status" value="1"/>
</dbReference>
<dbReference type="GO" id="GO:0003677">
    <property type="term" value="F:DNA binding"/>
    <property type="evidence" value="ECO:0007669"/>
    <property type="project" value="UniProtKB-KW"/>
</dbReference>
<dbReference type="Pfam" id="PF00239">
    <property type="entry name" value="Resolvase"/>
    <property type="match status" value="1"/>
</dbReference>
<reference evidence="5 6" key="1">
    <citation type="journal article" date="2009" name="Int. J. Syst. Evol. Microbiol.">
        <title>Nocardioides caeni sp. nov., isolated from wastewater.</title>
        <authorList>
            <person name="Yoon J.H."/>
            <person name="Kang S.J."/>
            <person name="Park S."/>
            <person name="Kim W."/>
            <person name="Oh T.K."/>
        </authorList>
    </citation>
    <scope>NUCLEOTIDE SEQUENCE [LARGE SCALE GENOMIC DNA]</scope>
    <source>
        <strain evidence="5 6">DSM 23134</strain>
    </source>
</reference>
<dbReference type="SUPFAM" id="SSF53041">
    <property type="entry name" value="Resolvase-like"/>
    <property type="match status" value="1"/>
</dbReference>
<dbReference type="Proteomes" id="UP000307087">
    <property type="component" value="Unassembled WGS sequence"/>
</dbReference>
<dbReference type="InterPro" id="IPR038109">
    <property type="entry name" value="DNA_bind_recomb_sf"/>
</dbReference>
<dbReference type="SMART" id="SM00857">
    <property type="entry name" value="Resolvase"/>
    <property type="match status" value="1"/>
</dbReference>
<proteinExistence type="predicted"/>
<dbReference type="Gene3D" id="3.40.50.1390">
    <property type="entry name" value="Resolvase, N-terminal catalytic domain"/>
    <property type="match status" value="1"/>
</dbReference>